<proteinExistence type="predicted"/>
<comment type="caution">
    <text evidence="2">The sequence shown here is derived from an EMBL/GenBank/DDBJ whole genome shotgun (WGS) entry which is preliminary data.</text>
</comment>
<dbReference type="EMBL" id="JAQQBS010000003">
    <property type="protein sequence ID" value="KAK0171049.1"/>
    <property type="molecule type" value="Genomic_DNA"/>
</dbReference>
<sequence length="101" mass="11528">MKSSLDSGRRTWWSCREGVNRGREHSGVSPLALAISRRENKGKISNENERANIIVVKLFGPDDVDDDDGDDDDDDDDDDADDDVREIYLCMIEYKNTDNFE</sequence>
<dbReference type="AlphaFoldDB" id="A0AA39FKM4"/>
<evidence type="ECO:0000313" key="3">
    <source>
        <dbReference type="Proteomes" id="UP001168990"/>
    </source>
</evidence>
<feature type="compositionally biased region" description="Acidic residues" evidence="1">
    <location>
        <begin position="62"/>
        <end position="81"/>
    </location>
</feature>
<name>A0AA39FKM4_9HYME</name>
<gene>
    <name evidence="2" type="ORF">PV328_008814</name>
</gene>
<reference evidence="2" key="1">
    <citation type="journal article" date="2023" name="bioRxiv">
        <title>Scaffold-level genome assemblies of two parasitoid biocontrol wasps reveal the parthenogenesis mechanism and an associated novel virus.</title>
        <authorList>
            <person name="Inwood S."/>
            <person name="Skelly J."/>
            <person name="Guhlin J."/>
            <person name="Harrop T."/>
            <person name="Goldson S."/>
            <person name="Dearden P."/>
        </authorList>
    </citation>
    <scope>NUCLEOTIDE SEQUENCE</scope>
    <source>
        <strain evidence="2">Irish</strain>
        <tissue evidence="2">Whole body</tissue>
    </source>
</reference>
<organism evidence="2 3">
    <name type="scientific">Microctonus aethiopoides</name>
    <dbReference type="NCBI Taxonomy" id="144406"/>
    <lineage>
        <taxon>Eukaryota</taxon>
        <taxon>Metazoa</taxon>
        <taxon>Ecdysozoa</taxon>
        <taxon>Arthropoda</taxon>
        <taxon>Hexapoda</taxon>
        <taxon>Insecta</taxon>
        <taxon>Pterygota</taxon>
        <taxon>Neoptera</taxon>
        <taxon>Endopterygota</taxon>
        <taxon>Hymenoptera</taxon>
        <taxon>Apocrita</taxon>
        <taxon>Ichneumonoidea</taxon>
        <taxon>Braconidae</taxon>
        <taxon>Euphorinae</taxon>
        <taxon>Microctonus</taxon>
    </lineage>
</organism>
<evidence type="ECO:0000256" key="1">
    <source>
        <dbReference type="SAM" id="MobiDB-lite"/>
    </source>
</evidence>
<protein>
    <submittedName>
        <fullName evidence="2">Uncharacterized protein</fullName>
    </submittedName>
</protein>
<keyword evidence="3" id="KW-1185">Reference proteome</keyword>
<dbReference type="Proteomes" id="UP001168990">
    <property type="component" value="Unassembled WGS sequence"/>
</dbReference>
<feature type="region of interest" description="Disordered" evidence="1">
    <location>
        <begin position="59"/>
        <end position="81"/>
    </location>
</feature>
<reference evidence="2" key="2">
    <citation type="submission" date="2023-03" db="EMBL/GenBank/DDBJ databases">
        <authorList>
            <person name="Inwood S.N."/>
            <person name="Skelly J.G."/>
            <person name="Guhlin J."/>
            <person name="Harrop T.W.R."/>
            <person name="Goldson S.G."/>
            <person name="Dearden P.K."/>
        </authorList>
    </citation>
    <scope>NUCLEOTIDE SEQUENCE</scope>
    <source>
        <strain evidence="2">Irish</strain>
        <tissue evidence="2">Whole body</tissue>
    </source>
</reference>
<evidence type="ECO:0000313" key="2">
    <source>
        <dbReference type="EMBL" id="KAK0171049.1"/>
    </source>
</evidence>
<accession>A0AA39FKM4</accession>